<dbReference type="Pfam" id="PF00620">
    <property type="entry name" value="RhoGAP"/>
    <property type="match status" value="1"/>
</dbReference>
<dbReference type="STRING" id="478820.A0A196SD99"/>
<feature type="region of interest" description="Disordered" evidence="3">
    <location>
        <begin position="297"/>
        <end position="354"/>
    </location>
</feature>
<dbReference type="PROSITE" id="PS50002">
    <property type="entry name" value="SH3"/>
    <property type="match status" value="1"/>
</dbReference>
<dbReference type="Gene3D" id="1.25.40.530">
    <property type="entry name" value="MyTH4 domain"/>
    <property type="match status" value="1"/>
</dbReference>
<name>A0A196SD99_BLAHN</name>
<feature type="compositionally biased region" description="Low complexity" evidence="3">
    <location>
        <begin position="312"/>
        <end position="331"/>
    </location>
</feature>
<accession>A0A196SD99</accession>
<dbReference type="SUPFAM" id="SSF50044">
    <property type="entry name" value="SH3-domain"/>
    <property type="match status" value="1"/>
</dbReference>
<dbReference type="EMBL" id="LXWW01000288">
    <property type="protein sequence ID" value="OAO14102.1"/>
    <property type="molecule type" value="Genomic_DNA"/>
</dbReference>
<dbReference type="PROSITE" id="PS50238">
    <property type="entry name" value="RHOGAP"/>
    <property type="match status" value="1"/>
</dbReference>
<dbReference type="PANTHER" id="PTHR45876:SF8">
    <property type="entry name" value="FI04035P"/>
    <property type="match status" value="1"/>
</dbReference>
<protein>
    <submittedName>
        <fullName evidence="7">Rho GTPase-activating protein</fullName>
    </submittedName>
</protein>
<evidence type="ECO:0000256" key="1">
    <source>
        <dbReference type="ARBA" id="ARBA00022443"/>
    </source>
</evidence>
<evidence type="ECO:0000259" key="5">
    <source>
        <dbReference type="PROSITE" id="PS50238"/>
    </source>
</evidence>
<comment type="caution">
    <text evidence="7">The sequence shown here is derived from an EMBL/GenBank/DDBJ whole genome shotgun (WGS) entry which is preliminary data.</text>
</comment>
<gene>
    <name evidence="7" type="ORF">AV274_4168</name>
</gene>
<dbReference type="InterPro" id="IPR038185">
    <property type="entry name" value="MyTH4_dom_sf"/>
</dbReference>
<organism evidence="7 8">
    <name type="scientific">Blastocystis sp. subtype 1 (strain ATCC 50177 / NandII)</name>
    <dbReference type="NCBI Taxonomy" id="478820"/>
    <lineage>
        <taxon>Eukaryota</taxon>
        <taxon>Sar</taxon>
        <taxon>Stramenopiles</taxon>
        <taxon>Bigyra</taxon>
        <taxon>Opalozoa</taxon>
        <taxon>Opalinata</taxon>
        <taxon>Blastocystidae</taxon>
        <taxon>Blastocystis</taxon>
    </lineage>
</organism>
<dbReference type="SUPFAM" id="SSF48350">
    <property type="entry name" value="GTPase activation domain, GAP"/>
    <property type="match status" value="1"/>
</dbReference>
<feature type="compositionally biased region" description="Low complexity" evidence="3">
    <location>
        <begin position="801"/>
        <end position="810"/>
    </location>
</feature>
<evidence type="ECO:0000256" key="3">
    <source>
        <dbReference type="SAM" id="MobiDB-lite"/>
    </source>
</evidence>
<dbReference type="Proteomes" id="UP000078348">
    <property type="component" value="Unassembled WGS sequence"/>
</dbReference>
<evidence type="ECO:0000313" key="8">
    <source>
        <dbReference type="Proteomes" id="UP000078348"/>
    </source>
</evidence>
<dbReference type="CDD" id="cd00174">
    <property type="entry name" value="SH3"/>
    <property type="match status" value="1"/>
</dbReference>
<feature type="domain" description="MyTH4" evidence="6">
    <location>
        <begin position="402"/>
        <end position="573"/>
    </location>
</feature>
<reference evidence="7 8" key="1">
    <citation type="submission" date="2016-05" db="EMBL/GenBank/DDBJ databases">
        <title>Nuclear genome of Blastocystis sp. subtype 1 NandII.</title>
        <authorList>
            <person name="Gentekaki E."/>
            <person name="Curtis B."/>
            <person name="Stairs C."/>
            <person name="Eme L."/>
            <person name="Herman E."/>
            <person name="Klimes V."/>
            <person name="Arias M.C."/>
            <person name="Elias M."/>
            <person name="Hilliou F."/>
            <person name="Klute M."/>
            <person name="Malik S.-B."/>
            <person name="Pightling A."/>
            <person name="Rachubinski R."/>
            <person name="Salas D."/>
            <person name="Schlacht A."/>
            <person name="Suga H."/>
            <person name="Archibald J."/>
            <person name="Ball S.G."/>
            <person name="Clark G."/>
            <person name="Dacks J."/>
            <person name="Van Der Giezen M."/>
            <person name="Tsaousis A."/>
            <person name="Roger A."/>
        </authorList>
    </citation>
    <scope>NUCLEOTIDE SEQUENCE [LARGE SCALE GENOMIC DNA]</scope>
    <source>
        <strain evidence="8">ATCC 50177 / NandII</strain>
    </source>
</reference>
<keyword evidence="1 2" id="KW-0728">SH3 domain</keyword>
<dbReference type="GO" id="GO:0005737">
    <property type="term" value="C:cytoplasm"/>
    <property type="evidence" value="ECO:0007669"/>
    <property type="project" value="TreeGrafter"/>
</dbReference>
<dbReference type="InterPro" id="IPR000198">
    <property type="entry name" value="RhoGAP_dom"/>
</dbReference>
<sequence>MRSCCFNPHCSRVKTGFNKVEEQEISLEKDAIVFVRTVPVDGWVYVETQEGNGGYAPMDCLSPILPLVEQNTNEYRPSDAVLPHSNNPELDTVVCVKRRANTVRHISQRLSANDTMQNSVPARRRVNPRMSLSLQSSQTDNISLRLLRSILPLYIRSVFSTFPITPYDIWSIEVARHELNIQQPAFQRMLQECGVAPSLFSELTAQMDLAASASFVVFDMGDFAHHSSIFHTVSFPDDTPPVRGKPESVSHIIRRKPSKKHPDSEKSTTPEVPEAPIMAETPEVPEAPVAPEAPVVAVTPSRDSSSLKRDSAASSLTPKSSQKSLLSSQSPAPDRPSLNTPDRPPLNTPDRPSLEAEVASVPLSCVYSDLDLYDFTLYASIYFQREKSRLFHTFSPRELVSFTGRIPLQPLHPLPPLLVPVVLDLERKVLMWMNVVMVEESEAAGTSAEEQRLAVLEQIVYQSVGSQEVFDEAVCFVMKQSNDNPDPDSEVAGLQCLYVLLRQRRPSPALLKYVLNYLHQRVARQDAVGGLAWMSEKELLEGEAKDASEFHMSRFDHACREMEEGENHIIAYELLDSVSLETVLRVEDAARTLLLHGLLPPSGYCYAWHFDPPTCAVTEVAIMQMMQALLRGVVVFVRTADARDFKERVLKLDASLLRLVWLPLSGNANKMHSIELEDLNDVVCIGGVIEGEGRERASLYGVQLFARSEAQSVDLAVLSAPERYRLLQFLTSWTRWYKLGLAEVDGDAARGVEGESPLCPDRKRSLEGYLRKQSFTTSQFFSATAADASLATPPMTIKSAGSLGSPLGSPTAQHSRSLKSGTFGAFGSPGSLGAAGGASGAAGGTGAFNTVGAFSMAGTGGSGSRRGLDFSAMSAVSVDALKKTQLLKAPATPMTPMAPMAGSVKASETFALHDMMPYPHHAQIPRLLLLLGRALVEREGYKLEGIFRKSPPSDEQHLLSEALSVGNYDTINYVTSGYTLASIIKVFLRHLTPRLVSPSLWDDIVVLGKQENNMDVEKAWELIRTLPEPNFSTLMYLLTFVYNLSLVESNHMSVNSFIIVIGPNLIDKEVPEGADELAVQRALMNETCFILNYFTVLAATMKEHFDISVFKEDFPFV</sequence>
<feature type="domain" description="Rho-GAP" evidence="5">
    <location>
        <begin position="910"/>
        <end position="1105"/>
    </location>
</feature>
<dbReference type="PROSITE" id="PS51016">
    <property type="entry name" value="MYTH4"/>
    <property type="match status" value="1"/>
</dbReference>
<dbReference type="InterPro" id="IPR036028">
    <property type="entry name" value="SH3-like_dom_sf"/>
</dbReference>
<feature type="region of interest" description="Disordered" evidence="3">
    <location>
        <begin position="801"/>
        <end position="820"/>
    </location>
</feature>
<dbReference type="GO" id="GO:0007165">
    <property type="term" value="P:signal transduction"/>
    <property type="evidence" value="ECO:0007669"/>
    <property type="project" value="InterPro"/>
</dbReference>
<feature type="compositionally biased region" description="Polar residues" evidence="3">
    <location>
        <begin position="811"/>
        <end position="820"/>
    </location>
</feature>
<proteinExistence type="predicted"/>
<dbReference type="AlphaFoldDB" id="A0A196SD99"/>
<dbReference type="CDD" id="cd00159">
    <property type="entry name" value="RhoGAP"/>
    <property type="match status" value="1"/>
</dbReference>
<feature type="domain" description="SH3" evidence="4">
    <location>
        <begin position="6"/>
        <end position="66"/>
    </location>
</feature>
<feature type="region of interest" description="Disordered" evidence="3">
    <location>
        <begin position="234"/>
        <end position="277"/>
    </location>
</feature>
<evidence type="ECO:0000259" key="6">
    <source>
        <dbReference type="PROSITE" id="PS51016"/>
    </source>
</evidence>
<dbReference type="OrthoDB" id="185175at2759"/>
<keyword evidence="8" id="KW-1185">Reference proteome</keyword>
<dbReference type="PANTHER" id="PTHR45876">
    <property type="entry name" value="FI04035P"/>
    <property type="match status" value="1"/>
</dbReference>
<evidence type="ECO:0000313" key="7">
    <source>
        <dbReference type="EMBL" id="OAO14102.1"/>
    </source>
</evidence>
<dbReference type="SMART" id="SM00324">
    <property type="entry name" value="RhoGAP"/>
    <property type="match status" value="1"/>
</dbReference>
<dbReference type="InterPro" id="IPR001452">
    <property type="entry name" value="SH3_domain"/>
</dbReference>
<dbReference type="GO" id="GO:0005096">
    <property type="term" value="F:GTPase activator activity"/>
    <property type="evidence" value="ECO:0007669"/>
    <property type="project" value="TreeGrafter"/>
</dbReference>
<dbReference type="InterPro" id="IPR008936">
    <property type="entry name" value="Rho_GTPase_activation_prot"/>
</dbReference>
<evidence type="ECO:0000259" key="4">
    <source>
        <dbReference type="PROSITE" id="PS50002"/>
    </source>
</evidence>
<dbReference type="GO" id="GO:0005856">
    <property type="term" value="C:cytoskeleton"/>
    <property type="evidence" value="ECO:0007669"/>
    <property type="project" value="InterPro"/>
</dbReference>
<dbReference type="Gene3D" id="1.10.555.10">
    <property type="entry name" value="Rho GTPase activation protein"/>
    <property type="match status" value="1"/>
</dbReference>
<dbReference type="InterPro" id="IPR000857">
    <property type="entry name" value="MyTH4_dom"/>
</dbReference>
<evidence type="ECO:0000256" key="2">
    <source>
        <dbReference type="PROSITE-ProRule" id="PRU00192"/>
    </source>
</evidence>
<dbReference type="Pfam" id="PF00784">
    <property type="entry name" value="MyTH4"/>
    <property type="match status" value="1"/>
</dbReference>